<reference evidence="3" key="1">
    <citation type="submission" date="2018-11" db="EMBL/GenBank/DDBJ databases">
        <title>Proposal to divide the Flavobacteriaceae and reorganize its genera based on Amino Acid Identity values calculated from whole genome sequences.</title>
        <authorList>
            <person name="Nicholson A.C."/>
            <person name="Gulvik C.A."/>
            <person name="Whitney A.M."/>
            <person name="Sheth M."/>
            <person name="Batra D."/>
            <person name="Pryor J."/>
            <person name="Bernardet J.-F."/>
            <person name="Hugo C."/>
            <person name="Kampfer P."/>
            <person name="Newman J.D."/>
            <person name="McQuiston J.R."/>
        </authorList>
    </citation>
    <scope>NUCLEOTIDE SEQUENCE [LARGE SCALE GENOMIC DNA]</scope>
    <source>
        <strain evidence="3">H6466</strain>
    </source>
</reference>
<accession>A0A3G8ZAC0</accession>
<dbReference type="EMBL" id="CP034160">
    <property type="protein sequence ID" value="AZI53910.1"/>
    <property type="molecule type" value="Genomic_DNA"/>
</dbReference>
<sequence length="100" mass="11003">MQTIVVKQGQSVLDIAIIYTGDVKTSFDIAVLNGIAITDDLPADKNLIVPDVINKNIVALFNERNQPATDLRNRKVFGGEAETNLVGIEYWAIEKNFKVG</sequence>
<evidence type="ECO:0008006" key="4">
    <source>
        <dbReference type="Google" id="ProtNLM"/>
    </source>
</evidence>
<organism evidence="1 3">
    <name type="scientific">Epilithonimonas vandammei</name>
    <dbReference type="NCBI Taxonomy" id="2487072"/>
    <lineage>
        <taxon>Bacteria</taxon>
        <taxon>Pseudomonadati</taxon>
        <taxon>Bacteroidota</taxon>
        <taxon>Flavobacteriia</taxon>
        <taxon>Flavobacteriales</taxon>
        <taxon>Weeksellaceae</taxon>
        <taxon>Chryseobacterium group</taxon>
        <taxon>Epilithonimonas</taxon>
    </lineage>
</organism>
<proteinExistence type="predicted"/>
<gene>
    <name evidence="1" type="ORF">EIB75_00950</name>
    <name evidence="2" type="ORF">EIB75_10590</name>
</gene>
<reference evidence="1" key="2">
    <citation type="submission" date="2018-11" db="EMBL/GenBank/DDBJ databases">
        <title>Proposal to divide the Flavobacteriaceae and reorganize its genera based on Amino Acid Identity values calculated from whole genome sequences.</title>
        <authorList>
            <person name="Nicholson A.C."/>
            <person name="Gulvik C.A."/>
            <person name="Whitney A.M."/>
            <person name="Humrighouse B.W."/>
            <person name="Bell M."/>
            <person name="Holmes B."/>
            <person name="Steigerwalt A."/>
            <person name="Villarma A."/>
            <person name="Sheth M."/>
            <person name="Batra D."/>
            <person name="Pryor J."/>
            <person name="Bernardet J.-F."/>
            <person name="Hugo C."/>
            <person name="Kampfer P."/>
            <person name="Newman J."/>
            <person name="Mcquiston J.R."/>
        </authorList>
    </citation>
    <scope>NUCLEOTIDE SEQUENCE</scope>
    <source>
        <strain evidence="1">H6466</strain>
    </source>
</reference>
<dbReference type="RefSeq" id="WP_124985405.1">
    <property type="nucleotide sequence ID" value="NZ_CP034160.1"/>
</dbReference>
<dbReference type="AlphaFoldDB" id="A0A3G8ZAC0"/>
<dbReference type="KEGG" id="eva:EIB75_10590"/>
<evidence type="ECO:0000313" key="2">
    <source>
        <dbReference type="EMBL" id="AZI55670.1"/>
    </source>
</evidence>
<name>A0A3G8ZAC0_9FLAO</name>
<dbReference type="Proteomes" id="UP000272316">
    <property type="component" value="Chromosome"/>
</dbReference>
<evidence type="ECO:0000313" key="3">
    <source>
        <dbReference type="Proteomes" id="UP000272316"/>
    </source>
</evidence>
<evidence type="ECO:0000313" key="1">
    <source>
        <dbReference type="EMBL" id="AZI53910.1"/>
    </source>
</evidence>
<protein>
    <recommendedName>
        <fullName evidence="4">LysM domain-containing protein</fullName>
    </recommendedName>
</protein>
<dbReference type="EMBL" id="CP034160">
    <property type="protein sequence ID" value="AZI55670.1"/>
    <property type="molecule type" value="Genomic_DNA"/>
</dbReference>
<dbReference type="KEGG" id="eva:EIB75_00950"/>